<dbReference type="EMBL" id="BGZK01002791">
    <property type="protein sequence ID" value="GBP96501.1"/>
    <property type="molecule type" value="Genomic_DNA"/>
</dbReference>
<keyword evidence="3" id="KW-1185">Reference proteome</keyword>
<feature type="compositionally biased region" description="Polar residues" evidence="1">
    <location>
        <begin position="1"/>
        <end position="11"/>
    </location>
</feature>
<evidence type="ECO:0000256" key="1">
    <source>
        <dbReference type="SAM" id="MobiDB-lite"/>
    </source>
</evidence>
<reference evidence="2 3" key="1">
    <citation type="journal article" date="2019" name="Commun. Biol.">
        <title>The bagworm genome reveals a unique fibroin gene that provides high tensile strength.</title>
        <authorList>
            <person name="Kono N."/>
            <person name="Nakamura H."/>
            <person name="Ohtoshi R."/>
            <person name="Tomita M."/>
            <person name="Numata K."/>
            <person name="Arakawa K."/>
        </authorList>
    </citation>
    <scope>NUCLEOTIDE SEQUENCE [LARGE SCALE GENOMIC DNA]</scope>
</reference>
<dbReference type="AlphaFoldDB" id="A0A4C2A6J2"/>
<organism evidence="2 3">
    <name type="scientific">Eumeta variegata</name>
    <name type="common">Bagworm moth</name>
    <name type="synonym">Eumeta japonica</name>
    <dbReference type="NCBI Taxonomy" id="151549"/>
    <lineage>
        <taxon>Eukaryota</taxon>
        <taxon>Metazoa</taxon>
        <taxon>Ecdysozoa</taxon>
        <taxon>Arthropoda</taxon>
        <taxon>Hexapoda</taxon>
        <taxon>Insecta</taxon>
        <taxon>Pterygota</taxon>
        <taxon>Neoptera</taxon>
        <taxon>Endopterygota</taxon>
        <taxon>Lepidoptera</taxon>
        <taxon>Glossata</taxon>
        <taxon>Ditrysia</taxon>
        <taxon>Tineoidea</taxon>
        <taxon>Psychidae</taxon>
        <taxon>Oiketicinae</taxon>
        <taxon>Eumeta</taxon>
    </lineage>
</organism>
<protein>
    <submittedName>
        <fullName evidence="2">Uncharacterized protein</fullName>
    </submittedName>
</protein>
<name>A0A4C2A6J2_EUMVA</name>
<proteinExistence type="predicted"/>
<gene>
    <name evidence="2" type="ORF">EVAR_30812_1</name>
</gene>
<feature type="region of interest" description="Disordered" evidence="1">
    <location>
        <begin position="66"/>
        <end position="93"/>
    </location>
</feature>
<feature type="region of interest" description="Disordered" evidence="1">
    <location>
        <begin position="36"/>
        <end position="55"/>
    </location>
</feature>
<accession>A0A4C2A6J2</accession>
<dbReference type="Proteomes" id="UP000299102">
    <property type="component" value="Unassembled WGS sequence"/>
</dbReference>
<feature type="region of interest" description="Disordered" evidence="1">
    <location>
        <begin position="1"/>
        <end position="20"/>
    </location>
</feature>
<feature type="non-terminal residue" evidence="2">
    <location>
        <position position="93"/>
    </location>
</feature>
<sequence>MTPQIGGSAHSTGVCGRATPATSTAHEGIFLMPDLRLSGPLTKNTTRPPRSKRKSVVTMTYRVCPNMAPEGTRHPDGRPAVTPPLVSPLDKRK</sequence>
<evidence type="ECO:0000313" key="3">
    <source>
        <dbReference type="Proteomes" id="UP000299102"/>
    </source>
</evidence>
<comment type="caution">
    <text evidence="2">The sequence shown here is derived from an EMBL/GenBank/DDBJ whole genome shotgun (WGS) entry which is preliminary data.</text>
</comment>
<evidence type="ECO:0000313" key="2">
    <source>
        <dbReference type="EMBL" id="GBP96501.1"/>
    </source>
</evidence>